<dbReference type="AlphaFoldDB" id="A0A897MSR8"/>
<dbReference type="GeneID" id="68854462"/>
<evidence type="ECO:0000259" key="1">
    <source>
        <dbReference type="Pfam" id="PF07883"/>
    </source>
</evidence>
<dbReference type="Pfam" id="PF07883">
    <property type="entry name" value="Cupin_2"/>
    <property type="match status" value="1"/>
</dbReference>
<dbReference type="Proteomes" id="UP000663525">
    <property type="component" value="Chromosome"/>
</dbReference>
<feature type="domain" description="Cupin type-2" evidence="1">
    <location>
        <begin position="44"/>
        <end position="104"/>
    </location>
</feature>
<dbReference type="EMBL" id="CP064787">
    <property type="protein sequence ID" value="QSG05180.1"/>
    <property type="molecule type" value="Genomic_DNA"/>
</dbReference>
<evidence type="ECO:0000313" key="2">
    <source>
        <dbReference type="EMBL" id="QSG05180.1"/>
    </source>
</evidence>
<evidence type="ECO:0000313" key="3">
    <source>
        <dbReference type="Proteomes" id="UP000663525"/>
    </source>
</evidence>
<organism evidence="2 3">
    <name type="scientific">Halapricum desulfuricans</name>
    <dbReference type="NCBI Taxonomy" id="2841257"/>
    <lineage>
        <taxon>Archaea</taxon>
        <taxon>Methanobacteriati</taxon>
        <taxon>Methanobacteriota</taxon>
        <taxon>Stenosarchaea group</taxon>
        <taxon>Halobacteria</taxon>
        <taxon>Halobacteriales</taxon>
        <taxon>Haloarculaceae</taxon>
        <taxon>Halapricum</taxon>
    </lineage>
</organism>
<dbReference type="Gene3D" id="2.60.120.10">
    <property type="entry name" value="Jelly Rolls"/>
    <property type="match status" value="1"/>
</dbReference>
<name>A0A897MSR8_9EURY</name>
<dbReference type="InterPro" id="IPR014710">
    <property type="entry name" value="RmlC-like_jellyroll"/>
</dbReference>
<accession>A0A897MSR8</accession>
<dbReference type="PANTHER" id="PTHR37694:SF1">
    <property type="entry name" value="SLR8022 PROTEIN"/>
    <property type="match status" value="1"/>
</dbReference>
<dbReference type="InterPro" id="IPR013096">
    <property type="entry name" value="Cupin_2"/>
</dbReference>
<gene>
    <name evidence="2" type="ORF">HSR121_0828</name>
</gene>
<protein>
    <submittedName>
        <fullName evidence="2">Cupin domain containing protein</fullName>
    </submittedName>
</protein>
<sequence length="111" mass="11974">MADREKLLDLAGSSFEIEDLLDYQPGAVVSQTLVDEEAVTVTVFAFDEGERLSEHTAPHDAFLQVVDGTALVTVSGTEHEVAAGESIVLPANEPHAVEAASQFKMFLTMLR</sequence>
<dbReference type="SUPFAM" id="SSF51182">
    <property type="entry name" value="RmlC-like cupins"/>
    <property type="match status" value="1"/>
</dbReference>
<dbReference type="PANTHER" id="PTHR37694">
    <property type="entry name" value="SLR8022 PROTEIN"/>
    <property type="match status" value="1"/>
</dbReference>
<dbReference type="CDD" id="cd02230">
    <property type="entry name" value="cupin_HP0902-like"/>
    <property type="match status" value="1"/>
</dbReference>
<reference evidence="2" key="1">
    <citation type="submission" date="2020-11" db="EMBL/GenBank/DDBJ databases">
        <title>Carbohydrate-dependent, anaerobic sulfur respiration: A novel catabolism in halophilic archaea.</title>
        <authorList>
            <person name="Sorokin D.Y."/>
            <person name="Messina E."/>
            <person name="Smedile F."/>
            <person name="La Cono V."/>
            <person name="Hallsworth J.E."/>
            <person name="Yakimov M.M."/>
        </authorList>
    </citation>
    <scope>NUCLEOTIDE SEQUENCE</scope>
    <source>
        <strain evidence="2">HSR12-1</strain>
    </source>
</reference>
<proteinExistence type="predicted"/>
<dbReference type="InterPro" id="IPR011051">
    <property type="entry name" value="RmlC_Cupin_sf"/>
</dbReference>
<dbReference type="RefSeq" id="WP_229114886.1">
    <property type="nucleotide sequence ID" value="NZ_CP064787.1"/>
</dbReference>